<dbReference type="EMBL" id="BMAW01013061">
    <property type="protein sequence ID" value="GFT31747.1"/>
    <property type="molecule type" value="Genomic_DNA"/>
</dbReference>
<dbReference type="GO" id="GO:0005615">
    <property type="term" value="C:extracellular space"/>
    <property type="evidence" value="ECO:0007669"/>
    <property type="project" value="TreeGrafter"/>
</dbReference>
<evidence type="ECO:0000256" key="1">
    <source>
        <dbReference type="ARBA" id="ARBA00004613"/>
    </source>
</evidence>
<proteinExistence type="inferred from homology"/>
<dbReference type="InterPro" id="IPR029034">
    <property type="entry name" value="Cystine-knot_cytokine"/>
</dbReference>
<dbReference type="SUPFAM" id="SSF57501">
    <property type="entry name" value="Cystine-knot cytokines"/>
    <property type="match status" value="1"/>
</dbReference>
<evidence type="ECO:0000256" key="4">
    <source>
        <dbReference type="RuleBase" id="RU000354"/>
    </source>
</evidence>
<dbReference type="GO" id="GO:0005125">
    <property type="term" value="F:cytokine activity"/>
    <property type="evidence" value="ECO:0007669"/>
    <property type="project" value="TreeGrafter"/>
</dbReference>
<gene>
    <name evidence="7" type="primary">BMP8A</name>
    <name evidence="7" type="ORF">NPIL_23361</name>
</gene>
<dbReference type="AlphaFoldDB" id="A0A8X6NS40"/>
<feature type="signal peptide" evidence="5">
    <location>
        <begin position="1"/>
        <end position="19"/>
    </location>
</feature>
<evidence type="ECO:0000256" key="5">
    <source>
        <dbReference type="SAM" id="SignalP"/>
    </source>
</evidence>
<comment type="subcellular location">
    <subcellularLocation>
        <location evidence="1">Secreted</location>
    </subcellularLocation>
</comment>
<reference evidence="7" key="1">
    <citation type="submission" date="2020-08" db="EMBL/GenBank/DDBJ databases">
        <title>Multicomponent nature underlies the extraordinary mechanical properties of spider dragline silk.</title>
        <authorList>
            <person name="Kono N."/>
            <person name="Nakamura H."/>
            <person name="Mori M."/>
            <person name="Yoshida Y."/>
            <person name="Ohtoshi R."/>
            <person name="Malay A.D."/>
            <person name="Moran D.A.P."/>
            <person name="Tomita M."/>
            <person name="Numata K."/>
            <person name="Arakawa K."/>
        </authorList>
    </citation>
    <scope>NUCLEOTIDE SEQUENCE</scope>
</reference>
<evidence type="ECO:0000256" key="2">
    <source>
        <dbReference type="ARBA" id="ARBA00006656"/>
    </source>
</evidence>
<keyword evidence="5" id="KW-0732">Signal</keyword>
<evidence type="ECO:0000259" key="6">
    <source>
        <dbReference type="PROSITE" id="PS51362"/>
    </source>
</evidence>
<keyword evidence="3" id="KW-0964">Secreted</keyword>
<comment type="caution">
    <text evidence="7">The sequence shown here is derived from an EMBL/GenBank/DDBJ whole genome shotgun (WGS) entry which is preliminary data.</text>
</comment>
<evidence type="ECO:0000256" key="3">
    <source>
        <dbReference type="ARBA" id="ARBA00022525"/>
    </source>
</evidence>
<protein>
    <submittedName>
        <fullName evidence="7">Bone morphogenetic protein 8A</fullName>
    </submittedName>
</protein>
<name>A0A8X6NS40_NEPPI</name>
<evidence type="ECO:0000313" key="8">
    <source>
        <dbReference type="Proteomes" id="UP000887013"/>
    </source>
</evidence>
<dbReference type="InterPro" id="IPR001839">
    <property type="entry name" value="TGF-b_C"/>
</dbReference>
<dbReference type="Pfam" id="PF00019">
    <property type="entry name" value="TGF_beta"/>
    <property type="match status" value="1"/>
</dbReference>
<dbReference type="PANTHER" id="PTHR11848:SF119">
    <property type="entry name" value="TGF-BETA FAMILY PROFILE DOMAIN-CONTAINING PROTEIN"/>
    <property type="match status" value="1"/>
</dbReference>
<dbReference type="Gene3D" id="2.10.90.10">
    <property type="entry name" value="Cystine-knot cytokines"/>
    <property type="match status" value="1"/>
</dbReference>
<organism evidence="7 8">
    <name type="scientific">Nephila pilipes</name>
    <name type="common">Giant wood spider</name>
    <name type="synonym">Nephila maculata</name>
    <dbReference type="NCBI Taxonomy" id="299642"/>
    <lineage>
        <taxon>Eukaryota</taxon>
        <taxon>Metazoa</taxon>
        <taxon>Ecdysozoa</taxon>
        <taxon>Arthropoda</taxon>
        <taxon>Chelicerata</taxon>
        <taxon>Arachnida</taxon>
        <taxon>Araneae</taxon>
        <taxon>Araneomorphae</taxon>
        <taxon>Entelegynae</taxon>
        <taxon>Araneoidea</taxon>
        <taxon>Nephilidae</taxon>
        <taxon>Nephila</taxon>
    </lineage>
</organism>
<dbReference type="Proteomes" id="UP000887013">
    <property type="component" value="Unassembled WGS sequence"/>
</dbReference>
<dbReference type="PROSITE" id="PS51362">
    <property type="entry name" value="TGF_BETA_2"/>
    <property type="match status" value="1"/>
</dbReference>
<feature type="domain" description="TGF-beta family profile" evidence="6">
    <location>
        <begin position="156"/>
        <end position="265"/>
    </location>
</feature>
<dbReference type="PANTHER" id="PTHR11848">
    <property type="entry name" value="TGF-BETA FAMILY"/>
    <property type="match status" value="1"/>
</dbReference>
<dbReference type="InterPro" id="IPR015615">
    <property type="entry name" value="TGF-beta-rel"/>
</dbReference>
<sequence length="265" mass="30409">MLFAVSALMTLLVVSVSEATLEPEAGQVLRSFHERLLTDLGMKELPDQKLINTTKVEMRRMTRKYLRGVGKRKEKFLIFNHTDCDSNSRVVFHLDVDHGFHILRAKLRFSNESIMDSSEAVFRWLENGRKPFLNLPCVRCCGARLELKIRIPSITRSKRSSCRGTCCRRALKVSFKEIGWTWIIQPQEVEIFYCKGKCNGANEVFSSNHALFQSILNMNGHNVTRPCCTPFKLKSLELLHYDTNDPPQLVVTKHRGMIVEECACT</sequence>
<dbReference type="GO" id="GO:0008083">
    <property type="term" value="F:growth factor activity"/>
    <property type="evidence" value="ECO:0007669"/>
    <property type="project" value="UniProtKB-KW"/>
</dbReference>
<dbReference type="SMART" id="SM00204">
    <property type="entry name" value="TGFB"/>
    <property type="match status" value="1"/>
</dbReference>
<feature type="chain" id="PRO_5036449166" evidence="5">
    <location>
        <begin position="20"/>
        <end position="265"/>
    </location>
</feature>
<evidence type="ECO:0000313" key="7">
    <source>
        <dbReference type="EMBL" id="GFT31747.1"/>
    </source>
</evidence>
<accession>A0A8X6NS40</accession>
<keyword evidence="8" id="KW-1185">Reference proteome</keyword>
<comment type="similarity">
    <text evidence="2 4">Belongs to the TGF-beta family.</text>
</comment>
<dbReference type="OrthoDB" id="5949851at2759"/>
<keyword evidence="4" id="KW-0339">Growth factor</keyword>